<keyword evidence="1" id="KW-0732">Signal</keyword>
<evidence type="ECO:0000313" key="3">
    <source>
        <dbReference type="Proteomes" id="UP000244005"/>
    </source>
</evidence>
<sequence length="91" mass="10178">MLSWISHGILWASVLCGRPSMSQSTVSGDYEDRSRFQWQSKPIIAVIRLKPKWLASFDCAPCEHSLKDSRIPCCEKVRGAFTDASSVGFRG</sequence>
<organism evidence="2 3">
    <name type="scientific">Marchantia polymorpha</name>
    <name type="common">Common liverwort</name>
    <name type="synonym">Marchantia aquatica</name>
    <dbReference type="NCBI Taxonomy" id="3197"/>
    <lineage>
        <taxon>Eukaryota</taxon>
        <taxon>Viridiplantae</taxon>
        <taxon>Streptophyta</taxon>
        <taxon>Embryophyta</taxon>
        <taxon>Marchantiophyta</taxon>
        <taxon>Marchantiopsida</taxon>
        <taxon>Marchantiidae</taxon>
        <taxon>Marchantiales</taxon>
        <taxon>Marchantiaceae</taxon>
        <taxon>Marchantia</taxon>
    </lineage>
</organism>
<feature type="signal peptide" evidence="1">
    <location>
        <begin position="1"/>
        <end position="16"/>
    </location>
</feature>
<keyword evidence="3" id="KW-1185">Reference proteome</keyword>
<dbReference type="AlphaFoldDB" id="A0A2R6W333"/>
<dbReference type="EMBL" id="KZ772839">
    <property type="protein sequence ID" value="PTQ28257.1"/>
    <property type="molecule type" value="Genomic_DNA"/>
</dbReference>
<dbReference type="Gramene" id="Mp4g19260.1">
    <property type="protein sequence ID" value="Mp4g19260.1.cds1"/>
    <property type="gene ID" value="Mp4g19260"/>
</dbReference>
<reference evidence="3" key="1">
    <citation type="journal article" date="2017" name="Cell">
        <title>Insights into land plant evolution garnered from the Marchantia polymorpha genome.</title>
        <authorList>
            <person name="Bowman J.L."/>
            <person name="Kohchi T."/>
            <person name="Yamato K.T."/>
            <person name="Jenkins J."/>
            <person name="Shu S."/>
            <person name="Ishizaki K."/>
            <person name="Yamaoka S."/>
            <person name="Nishihama R."/>
            <person name="Nakamura Y."/>
            <person name="Berger F."/>
            <person name="Adam C."/>
            <person name="Aki S.S."/>
            <person name="Althoff F."/>
            <person name="Araki T."/>
            <person name="Arteaga-Vazquez M.A."/>
            <person name="Balasubrmanian S."/>
            <person name="Barry K."/>
            <person name="Bauer D."/>
            <person name="Boehm C.R."/>
            <person name="Briginshaw L."/>
            <person name="Caballero-Perez J."/>
            <person name="Catarino B."/>
            <person name="Chen F."/>
            <person name="Chiyoda S."/>
            <person name="Chovatia M."/>
            <person name="Davies K.M."/>
            <person name="Delmans M."/>
            <person name="Demura T."/>
            <person name="Dierschke T."/>
            <person name="Dolan L."/>
            <person name="Dorantes-Acosta A.E."/>
            <person name="Eklund D.M."/>
            <person name="Florent S.N."/>
            <person name="Flores-Sandoval E."/>
            <person name="Fujiyama A."/>
            <person name="Fukuzawa H."/>
            <person name="Galik B."/>
            <person name="Grimanelli D."/>
            <person name="Grimwood J."/>
            <person name="Grossniklaus U."/>
            <person name="Hamada T."/>
            <person name="Haseloff J."/>
            <person name="Hetherington A.J."/>
            <person name="Higo A."/>
            <person name="Hirakawa Y."/>
            <person name="Hundley H.N."/>
            <person name="Ikeda Y."/>
            <person name="Inoue K."/>
            <person name="Inoue S.I."/>
            <person name="Ishida S."/>
            <person name="Jia Q."/>
            <person name="Kakita M."/>
            <person name="Kanazawa T."/>
            <person name="Kawai Y."/>
            <person name="Kawashima T."/>
            <person name="Kennedy M."/>
            <person name="Kinose K."/>
            <person name="Kinoshita T."/>
            <person name="Kohara Y."/>
            <person name="Koide E."/>
            <person name="Komatsu K."/>
            <person name="Kopischke S."/>
            <person name="Kubo M."/>
            <person name="Kyozuka J."/>
            <person name="Lagercrantz U."/>
            <person name="Lin S.S."/>
            <person name="Lindquist E."/>
            <person name="Lipzen A.M."/>
            <person name="Lu C.W."/>
            <person name="De Luna E."/>
            <person name="Martienssen R.A."/>
            <person name="Minamino N."/>
            <person name="Mizutani M."/>
            <person name="Mizutani M."/>
            <person name="Mochizuki N."/>
            <person name="Monte I."/>
            <person name="Mosher R."/>
            <person name="Nagasaki H."/>
            <person name="Nakagami H."/>
            <person name="Naramoto S."/>
            <person name="Nishitani K."/>
            <person name="Ohtani M."/>
            <person name="Okamoto T."/>
            <person name="Okumura M."/>
            <person name="Phillips J."/>
            <person name="Pollak B."/>
            <person name="Reinders A."/>
            <person name="Rovekamp M."/>
            <person name="Sano R."/>
            <person name="Sawa S."/>
            <person name="Schmid M.W."/>
            <person name="Shirakawa M."/>
            <person name="Solano R."/>
            <person name="Spunde A."/>
            <person name="Suetsugu N."/>
            <person name="Sugano S."/>
            <person name="Sugiyama A."/>
            <person name="Sun R."/>
            <person name="Suzuki Y."/>
            <person name="Takenaka M."/>
            <person name="Takezawa D."/>
            <person name="Tomogane H."/>
            <person name="Tsuzuki M."/>
            <person name="Ueda T."/>
            <person name="Umeda M."/>
            <person name="Ward J.M."/>
            <person name="Watanabe Y."/>
            <person name="Yazaki K."/>
            <person name="Yokoyama R."/>
            <person name="Yoshitake Y."/>
            <person name="Yotsui I."/>
            <person name="Zachgo S."/>
            <person name="Schmutz J."/>
        </authorList>
    </citation>
    <scope>NUCLEOTIDE SEQUENCE [LARGE SCALE GENOMIC DNA]</scope>
    <source>
        <strain evidence="3">Tak-1</strain>
    </source>
</reference>
<evidence type="ECO:0000256" key="1">
    <source>
        <dbReference type="SAM" id="SignalP"/>
    </source>
</evidence>
<dbReference type="Proteomes" id="UP000244005">
    <property type="component" value="Unassembled WGS sequence"/>
</dbReference>
<name>A0A2R6W333_MARPO</name>
<evidence type="ECO:0000313" key="2">
    <source>
        <dbReference type="EMBL" id="PTQ28257.1"/>
    </source>
</evidence>
<feature type="chain" id="PRO_5015352405" description="Secreted protein" evidence="1">
    <location>
        <begin position="17"/>
        <end position="91"/>
    </location>
</feature>
<accession>A0A2R6W333</accession>
<evidence type="ECO:0008006" key="4">
    <source>
        <dbReference type="Google" id="ProtNLM"/>
    </source>
</evidence>
<protein>
    <recommendedName>
        <fullName evidence="4">Secreted protein</fullName>
    </recommendedName>
</protein>
<gene>
    <name evidence="2" type="ORF">MARPO_0169s0018</name>
</gene>
<proteinExistence type="predicted"/>